<proteinExistence type="predicted"/>
<keyword evidence="3 13" id="KW-0812">Transmembrane</keyword>
<evidence type="ECO:0000313" key="17">
    <source>
        <dbReference type="Proteomes" id="UP000583164"/>
    </source>
</evidence>
<dbReference type="FunFam" id="2.60.40.60:FF:000001">
    <property type="entry name" value="Protocadherin alpha 2"/>
    <property type="match status" value="1"/>
</dbReference>
<dbReference type="FunFam" id="2.60.40.60:FF:000042">
    <property type="entry name" value="protocadherin-19 isoform X1"/>
    <property type="match status" value="1"/>
</dbReference>
<dbReference type="InterPro" id="IPR002126">
    <property type="entry name" value="Cadherin-like_dom"/>
</dbReference>
<evidence type="ECO:0000256" key="5">
    <source>
        <dbReference type="ARBA" id="ARBA00022737"/>
    </source>
</evidence>
<dbReference type="Pfam" id="PF08266">
    <property type="entry name" value="Cadherin_2"/>
    <property type="match status" value="1"/>
</dbReference>
<dbReference type="InterPro" id="IPR050174">
    <property type="entry name" value="Protocadherin/Cadherin-CA"/>
</dbReference>
<feature type="domain" description="Cadherin" evidence="15">
    <location>
        <begin position="475"/>
        <end position="584"/>
    </location>
</feature>
<evidence type="ECO:0000313" key="16">
    <source>
        <dbReference type="EMBL" id="NXH65330.1"/>
    </source>
</evidence>
<dbReference type="FunFam" id="2.60.40.60:FF:000105">
    <property type="entry name" value="Protocadherin 17"/>
    <property type="match status" value="1"/>
</dbReference>
<evidence type="ECO:0000256" key="10">
    <source>
        <dbReference type="ARBA" id="ARBA00023180"/>
    </source>
</evidence>
<dbReference type="PRINTS" id="PR00205">
    <property type="entry name" value="CADHERIN"/>
</dbReference>
<dbReference type="GO" id="GO:0007156">
    <property type="term" value="P:homophilic cell adhesion via plasma membrane adhesion molecules"/>
    <property type="evidence" value="ECO:0007669"/>
    <property type="project" value="InterPro"/>
</dbReference>
<dbReference type="CDD" id="cd11304">
    <property type="entry name" value="Cadherin_repeat"/>
    <property type="match status" value="6"/>
</dbReference>
<evidence type="ECO:0000256" key="1">
    <source>
        <dbReference type="ARBA" id="ARBA00004251"/>
    </source>
</evidence>
<dbReference type="FunFam" id="2.60.40.60:FF:000007">
    <property type="entry name" value="Protocadherin alpha 2"/>
    <property type="match status" value="1"/>
</dbReference>
<keyword evidence="2" id="KW-1003">Cell membrane</keyword>
<reference evidence="16 17" key="1">
    <citation type="submission" date="2019-09" db="EMBL/GenBank/DDBJ databases">
        <title>Bird 10,000 Genomes (B10K) Project - Family phase.</title>
        <authorList>
            <person name="Zhang G."/>
        </authorList>
    </citation>
    <scope>NUCLEOTIDE SEQUENCE [LARGE SCALE GENOMIC DNA]</scope>
    <source>
        <strain evidence="16">B10K-DU-001-29</strain>
        <tissue evidence="16">Muscle</tissue>
    </source>
</reference>
<evidence type="ECO:0000256" key="11">
    <source>
        <dbReference type="PROSITE-ProRule" id="PRU00043"/>
    </source>
</evidence>
<dbReference type="FunFam" id="2.60.40.60:FF:000002">
    <property type="entry name" value="Protocadherin alpha 2"/>
    <property type="match status" value="1"/>
</dbReference>
<dbReference type="Pfam" id="PF00028">
    <property type="entry name" value="Cadherin"/>
    <property type="match status" value="5"/>
</dbReference>
<dbReference type="GO" id="GO:0005509">
    <property type="term" value="F:calcium ion binding"/>
    <property type="evidence" value="ECO:0007669"/>
    <property type="project" value="UniProtKB-UniRule"/>
</dbReference>
<gene>
    <name evidence="16" type="primary">Pcdh17</name>
    <name evidence="16" type="ORF">RHAINO_R14920</name>
</gene>
<evidence type="ECO:0000256" key="6">
    <source>
        <dbReference type="ARBA" id="ARBA00022837"/>
    </source>
</evidence>
<dbReference type="PROSITE" id="PS50268">
    <property type="entry name" value="CADHERIN_2"/>
    <property type="match status" value="6"/>
</dbReference>
<keyword evidence="10" id="KW-0325">Glycoprotein</keyword>
<evidence type="ECO:0000256" key="12">
    <source>
        <dbReference type="SAM" id="MobiDB-lite"/>
    </source>
</evidence>
<comment type="subcellular location">
    <subcellularLocation>
        <location evidence="1">Cell membrane</location>
        <topology evidence="1">Single-pass type I membrane protein</topology>
    </subcellularLocation>
</comment>
<evidence type="ECO:0000256" key="4">
    <source>
        <dbReference type="ARBA" id="ARBA00022729"/>
    </source>
</evidence>
<dbReference type="GO" id="GO:0005886">
    <property type="term" value="C:plasma membrane"/>
    <property type="evidence" value="ECO:0007669"/>
    <property type="project" value="UniProtKB-SubCell"/>
</dbReference>
<feature type="domain" description="Cadherin" evidence="15">
    <location>
        <begin position="144"/>
        <end position="254"/>
    </location>
</feature>
<feature type="signal peptide" evidence="14">
    <location>
        <begin position="1"/>
        <end position="17"/>
    </location>
</feature>
<evidence type="ECO:0000256" key="3">
    <source>
        <dbReference type="ARBA" id="ARBA00022692"/>
    </source>
</evidence>
<keyword evidence="6 11" id="KW-0106">Calcium</keyword>
<sequence length="1161" mass="126119">MYLSICCFFFCWAPALSLKNLNYSVPEEQGAGTVIGNIGRDARLAAGATGGGMLPAERGVPGGGPGGSRGPKSTFRVLENSAPHLLDVDGESGLLYTKQRIDREALCRRSAKCQLSLEVFANDQEICMIKVEIQDLNDNAPSFPSDQVDMDISENAAPGTRFPLTSAHDPDAGDNGLRTYLLTRDDYGLFSLDVKSRGDGTKFPELVIQKPLDREEQSHHTLVLTALDGGDPPRSGTVQINVRLIDSNDNSPIFEAASYVVELPENAPLGTAVIDLNATDADEGTNGEVLYSFSGYAPERVRDLFSIDPQSGLIRVKGNLDYEESGLIEIDVQARDLGPNPIPAHCKVTVRLIDRNDNAPTIGFVSVRQGALSEAAPPGTVIALVRVTDRDSGKNGQLQCRVLGGGGGPGAVPFTLEENYDNFYTVVTDRPLDREAQDEYNVTIVARDGGNPPLNSTKSFSVRILDENDNPPRFSKNLYVLQVPENNIPGEYLGSVLAQDPDLGQNGTVSYSILPGHVGDVSIYTYVSVNPTNGAIYALRSFNYEQTKHFEFRVLAKDSGSPHRESNATVRVTVLDVNDNAPLIVLPALINDTAELQVPRNAGVGYPVGTVRALDSDFGESGRLTYEIVEGNEEHLFEMDPTSGEIRTLHPYWEELSPVAELVVKVSDHGKPSLSAVAKLIVRALAGPLPEAGEPQVNGEQHRRPHWDLSLPLIVTLSTVSIILLAAMITIAVKCKRENKEIRTYNCRIADGSGGGKGKKKKISKNDIMLVPSEGEDSRGPLNVMNVVSSPSLATSPMYFDYQTRLPLSSPRSEVMYLKPASNNLTVPQGHVGCHTSFTGQGTNASEAPPSRMSIIQTDNFPAEPNYMGSRQQFVQSSSTFKDPERASLRDSGHGDSDQADSDQDTNKGSCCDMSVREALKMKTTSTKSQPLEQEQEECVNCTDECRVLGHSDRCWMPQFPAASQAENADYRTNVFVPTVEANVETETYETVNPTGKKTFCTFGKDKREHTILIANVKPYLKAKRALSPLLQEVPSASSSPTKTCIEPCTSTKGPLDGCEVKSGALAEPSSQYLSTDSQYLSPSKQSKDASFIASDQMARAFADVHSRVSRDSSEMDSVLEQLDRSARDLGRESVDAEEVVREIDKLLQDCRGSDPVAIRK</sequence>
<keyword evidence="17" id="KW-1185">Reference proteome</keyword>
<feature type="region of interest" description="Disordered" evidence="12">
    <location>
        <begin position="826"/>
        <end position="911"/>
    </location>
</feature>
<feature type="domain" description="Cadherin" evidence="15">
    <location>
        <begin position="590"/>
        <end position="697"/>
    </location>
</feature>
<keyword evidence="9 13" id="KW-0472">Membrane</keyword>
<name>A0A7K9LRB9_9PASS</name>
<feature type="domain" description="Cadherin" evidence="15">
    <location>
        <begin position="364"/>
        <end position="474"/>
    </location>
</feature>
<evidence type="ECO:0000256" key="7">
    <source>
        <dbReference type="ARBA" id="ARBA00022889"/>
    </source>
</evidence>
<comment type="caution">
    <text evidence="16">The sequence shown here is derived from an EMBL/GenBank/DDBJ whole genome shotgun (WGS) entry which is preliminary data.</text>
</comment>
<dbReference type="SUPFAM" id="SSF49313">
    <property type="entry name" value="Cadherin-like"/>
    <property type="match status" value="5"/>
</dbReference>
<evidence type="ECO:0000256" key="13">
    <source>
        <dbReference type="SAM" id="Phobius"/>
    </source>
</evidence>
<protein>
    <submittedName>
        <fullName evidence="16">PCD17 protein</fullName>
    </submittedName>
</protein>
<evidence type="ECO:0000256" key="9">
    <source>
        <dbReference type="ARBA" id="ARBA00023136"/>
    </source>
</evidence>
<dbReference type="EMBL" id="VWZS01011053">
    <property type="protein sequence ID" value="NXH65330.1"/>
    <property type="molecule type" value="Genomic_DNA"/>
</dbReference>
<dbReference type="PROSITE" id="PS00232">
    <property type="entry name" value="CADHERIN_1"/>
    <property type="match status" value="3"/>
</dbReference>
<dbReference type="OrthoDB" id="6252479at2759"/>
<evidence type="ECO:0000256" key="8">
    <source>
        <dbReference type="ARBA" id="ARBA00022989"/>
    </source>
</evidence>
<dbReference type="Proteomes" id="UP000583164">
    <property type="component" value="Unassembled WGS sequence"/>
</dbReference>
<keyword evidence="4 14" id="KW-0732">Signal</keyword>
<dbReference type="AlphaFoldDB" id="A0A7K9LRB9"/>
<accession>A0A7K9LRB9</accession>
<feature type="compositionally biased region" description="Polar residues" evidence="12">
    <location>
        <begin position="836"/>
        <end position="846"/>
    </location>
</feature>
<keyword evidence="5" id="KW-0677">Repeat</keyword>
<keyword evidence="7" id="KW-0130">Cell adhesion</keyword>
<evidence type="ECO:0000256" key="14">
    <source>
        <dbReference type="SAM" id="SignalP"/>
    </source>
</evidence>
<feature type="domain" description="Cadherin" evidence="15">
    <location>
        <begin position="17"/>
        <end position="143"/>
    </location>
</feature>
<evidence type="ECO:0000256" key="2">
    <source>
        <dbReference type="ARBA" id="ARBA00022475"/>
    </source>
</evidence>
<organism evidence="16 17">
    <name type="scientific">Rhabdornis inornatus</name>
    <dbReference type="NCBI Taxonomy" id="237438"/>
    <lineage>
        <taxon>Eukaryota</taxon>
        <taxon>Metazoa</taxon>
        <taxon>Chordata</taxon>
        <taxon>Craniata</taxon>
        <taxon>Vertebrata</taxon>
        <taxon>Euteleostomi</taxon>
        <taxon>Archelosauria</taxon>
        <taxon>Archosauria</taxon>
        <taxon>Dinosauria</taxon>
        <taxon>Saurischia</taxon>
        <taxon>Theropoda</taxon>
        <taxon>Coelurosauria</taxon>
        <taxon>Aves</taxon>
        <taxon>Neognathae</taxon>
        <taxon>Neoaves</taxon>
        <taxon>Telluraves</taxon>
        <taxon>Australaves</taxon>
        <taxon>Passeriformes</taxon>
        <taxon>Rhabdornithidae</taxon>
        <taxon>Rhabdornis</taxon>
    </lineage>
</organism>
<dbReference type="SMART" id="SM00112">
    <property type="entry name" value="CA"/>
    <property type="match status" value="6"/>
</dbReference>
<dbReference type="InterPro" id="IPR013164">
    <property type="entry name" value="Cadherin_N"/>
</dbReference>
<feature type="chain" id="PRO_5029832919" evidence="14">
    <location>
        <begin position="18"/>
        <end position="1161"/>
    </location>
</feature>
<feature type="transmembrane region" description="Helical" evidence="13">
    <location>
        <begin position="711"/>
        <end position="733"/>
    </location>
</feature>
<feature type="compositionally biased region" description="Polar residues" evidence="12">
    <location>
        <begin position="869"/>
        <end position="881"/>
    </location>
</feature>
<evidence type="ECO:0000259" key="15">
    <source>
        <dbReference type="PROSITE" id="PS50268"/>
    </source>
</evidence>
<feature type="domain" description="Cadherin" evidence="15">
    <location>
        <begin position="255"/>
        <end position="362"/>
    </location>
</feature>
<feature type="non-terminal residue" evidence="16">
    <location>
        <position position="1161"/>
    </location>
</feature>
<dbReference type="InterPro" id="IPR020894">
    <property type="entry name" value="Cadherin_CS"/>
</dbReference>
<dbReference type="FunFam" id="2.60.40.60:FF:000121">
    <property type="entry name" value="Protocadherin 17"/>
    <property type="match status" value="1"/>
</dbReference>
<dbReference type="Gene3D" id="2.60.40.60">
    <property type="entry name" value="Cadherins"/>
    <property type="match status" value="6"/>
</dbReference>
<keyword evidence="8 13" id="KW-1133">Transmembrane helix</keyword>
<feature type="compositionally biased region" description="Basic and acidic residues" evidence="12">
    <location>
        <begin position="882"/>
        <end position="897"/>
    </location>
</feature>
<dbReference type="PANTHER" id="PTHR24028:SF41">
    <property type="entry name" value="PROTOCADHERIN-17"/>
    <property type="match status" value="1"/>
</dbReference>
<dbReference type="InterPro" id="IPR015919">
    <property type="entry name" value="Cadherin-like_sf"/>
</dbReference>
<dbReference type="PANTHER" id="PTHR24028">
    <property type="entry name" value="CADHERIN-87A"/>
    <property type="match status" value="1"/>
</dbReference>
<feature type="non-terminal residue" evidence="16">
    <location>
        <position position="1"/>
    </location>
</feature>